<comment type="function">
    <text evidence="5">Produces N-formyl-kynurenine through the oxidation of tryptophan.</text>
</comment>
<feature type="binding site" description="proximal binding residue" evidence="4">
    <location>
        <position position="347"/>
    </location>
    <ligand>
        <name>heme b</name>
        <dbReference type="ChEBI" id="CHEBI:60344"/>
    </ligand>
    <ligandPart>
        <name>Fe</name>
        <dbReference type="ChEBI" id="CHEBI:18248"/>
    </ligandPart>
</feature>
<evidence type="ECO:0000256" key="1">
    <source>
        <dbReference type="ARBA" id="ARBA00007119"/>
    </source>
</evidence>
<comment type="catalytic activity">
    <reaction evidence="5">
        <text>L-tryptophan + O2 = N-formyl-L-kynurenine</text>
        <dbReference type="Rhea" id="RHEA:24536"/>
        <dbReference type="ChEBI" id="CHEBI:15379"/>
        <dbReference type="ChEBI" id="CHEBI:57912"/>
        <dbReference type="ChEBI" id="CHEBI:58629"/>
    </reaction>
</comment>
<dbReference type="SUPFAM" id="SSF140959">
    <property type="entry name" value="Indolic compounds 2,3-dioxygenase-like"/>
    <property type="match status" value="1"/>
</dbReference>
<accession>A0AAD6GRK0</accession>
<sequence length="450" mass="50767">MKHFRDLDLSSYSLSSVSGFLPERPALERLPNPYYDHWEDLSRNLPQLVASDTLKDKLERLPILSTALLDSEEEWRRAYVVLSFLSQGYIWSGDQPRRNLPIAIAAPLRRVSEYLTIMPCGTFAAYCLWNVIPSPKFGNPQINPEDFISTCTFTGSKEEEWFYVISVAIEARGGRLIPKILDAIDAVKENDTPRVRSFLEAFITCVDGIILVLDRMGENLSQEFFYHRLRPYLRGGKNMAQVGLPDGIFYPLCQCEGGEGEWLAYSGGSNAQSSLIQLMDITLGTCQNVEFIKEMRNYMPGPHREFLELMTSVSNIRPYILSLGNDSDVRSLYDKAVLRLAALRDCHLRVVARYILIPAGKKNPSGHRQLQERGRGTGGTDIMKFLRETRNNTLSACCEQSKGSTVVQTYPKRCETCGSGPIDRTTLIKKATVVINEIECLREGELGLEK</sequence>
<keyword evidence="7" id="KW-1185">Reference proteome</keyword>
<dbReference type="Gene3D" id="1.20.58.480">
    <property type="match status" value="1"/>
</dbReference>
<dbReference type="Proteomes" id="UP001216150">
    <property type="component" value="Unassembled WGS sequence"/>
</dbReference>
<dbReference type="PANTHER" id="PTHR28657">
    <property type="entry name" value="INDOLEAMINE 2,3-DIOXYGENASE"/>
    <property type="match status" value="1"/>
</dbReference>
<evidence type="ECO:0000256" key="4">
    <source>
        <dbReference type="PIRSR" id="PIRSR600898-1"/>
    </source>
</evidence>
<dbReference type="InterPro" id="IPR037217">
    <property type="entry name" value="Trp/Indoleamine_2_3_dOase-like"/>
</dbReference>
<keyword evidence="3 4" id="KW-0408">Iron</keyword>
<protein>
    <recommendedName>
        <fullName evidence="5">Indoleamine 2,3-dioxygenase</fullName>
        <ecNumber evidence="5">1.13.11.52</ecNumber>
    </recommendedName>
</protein>
<keyword evidence="5" id="KW-0223">Dioxygenase</keyword>
<evidence type="ECO:0000256" key="3">
    <source>
        <dbReference type="ARBA" id="ARBA00023004"/>
    </source>
</evidence>
<dbReference type="GO" id="GO:0033754">
    <property type="term" value="F:indoleamine 2,3-dioxygenase activity"/>
    <property type="evidence" value="ECO:0007669"/>
    <property type="project" value="UniProtKB-EC"/>
</dbReference>
<evidence type="ECO:0000256" key="5">
    <source>
        <dbReference type="RuleBase" id="RU369119"/>
    </source>
</evidence>
<reference evidence="6 7" key="1">
    <citation type="journal article" date="2023" name="IMA Fungus">
        <title>Comparative genomic study of the Penicillium genus elucidates a diverse pangenome and 15 lateral gene transfer events.</title>
        <authorList>
            <person name="Petersen C."/>
            <person name="Sorensen T."/>
            <person name="Nielsen M.R."/>
            <person name="Sondergaard T.E."/>
            <person name="Sorensen J.L."/>
            <person name="Fitzpatrick D.A."/>
            <person name="Frisvad J.C."/>
            <person name="Nielsen K.L."/>
        </authorList>
    </citation>
    <scope>NUCLEOTIDE SEQUENCE [LARGE SCALE GENOMIC DNA]</scope>
    <source>
        <strain evidence="6 7">IBT 29057</strain>
    </source>
</reference>
<name>A0AAD6GRK0_9EURO</name>
<dbReference type="GO" id="GO:0019441">
    <property type="term" value="P:L-tryptophan catabolic process to kynurenine"/>
    <property type="evidence" value="ECO:0007669"/>
    <property type="project" value="UniProtKB-UniRule"/>
</dbReference>
<gene>
    <name evidence="6" type="ORF">N7450_006097</name>
</gene>
<dbReference type="EC" id="1.13.11.52" evidence="5"/>
<keyword evidence="5" id="KW-0560">Oxidoreductase</keyword>
<dbReference type="Pfam" id="PF01231">
    <property type="entry name" value="IDO"/>
    <property type="match status" value="1"/>
</dbReference>
<comment type="similarity">
    <text evidence="1 5">Belongs to the indoleamine 2,3-dioxygenase family.</text>
</comment>
<dbReference type="GO" id="GO:0034354">
    <property type="term" value="P:'de novo' NAD+ biosynthetic process from L-tryptophan"/>
    <property type="evidence" value="ECO:0007669"/>
    <property type="project" value="TreeGrafter"/>
</dbReference>
<dbReference type="EMBL" id="JAQJAC010000004">
    <property type="protein sequence ID" value="KAJ5586310.1"/>
    <property type="molecule type" value="Genomic_DNA"/>
</dbReference>
<evidence type="ECO:0000313" key="6">
    <source>
        <dbReference type="EMBL" id="KAJ5586310.1"/>
    </source>
</evidence>
<dbReference type="GO" id="GO:0005737">
    <property type="term" value="C:cytoplasm"/>
    <property type="evidence" value="ECO:0007669"/>
    <property type="project" value="TreeGrafter"/>
</dbReference>
<evidence type="ECO:0000256" key="2">
    <source>
        <dbReference type="ARBA" id="ARBA00022723"/>
    </source>
</evidence>
<dbReference type="PANTHER" id="PTHR28657:SF10">
    <property type="entry name" value="INDOLEAMINE 2,3-DIOXYGENASE"/>
    <property type="match status" value="1"/>
</dbReference>
<organism evidence="6 7">
    <name type="scientific">Penicillium hetheringtonii</name>
    <dbReference type="NCBI Taxonomy" id="911720"/>
    <lineage>
        <taxon>Eukaryota</taxon>
        <taxon>Fungi</taxon>
        <taxon>Dikarya</taxon>
        <taxon>Ascomycota</taxon>
        <taxon>Pezizomycotina</taxon>
        <taxon>Eurotiomycetes</taxon>
        <taxon>Eurotiomycetidae</taxon>
        <taxon>Eurotiales</taxon>
        <taxon>Aspergillaceae</taxon>
        <taxon>Penicillium</taxon>
    </lineage>
</organism>
<keyword evidence="2 4" id="KW-0479">Metal-binding</keyword>
<evidence type="ECO:0000313" key="7">
    <source>
        <dbReference type="Proteomes" id="UP001216150"/>
    </source>
</evidence>
<dbReference type="GO" id="GO:0046872">
    <property type="term" value="F:metal ion binding"/>
    <property type="evidence" value="ECO:0007669"/>
    <property type="project" value="UniProtKB-UniRule"/>
</dbReference>
<comment type="caution">
    <text evidence="6">The sequence shown here is derived from an EMBL/GenBank/DDBJ whole genome shotgun (WGS) entry which is preliminary data.</text>
</comment>
<keyword evidence="4 5" id="KW-0349">Heme</keyword>
<proteinExistence type="inferred from homology"/>
<dbReference type="PROSITE" id="PS00876">
    <property type="entry name" value="IDO_1"/>
    <property type="match status" value="1"/>
</dbReference>
<dbReference type="InterPro" id="IPR000898">
    <property type="entry name" value="Indolamine_dOase"/>
</dbReference>
<dbReference type="GO" id="GO:0020037">
    <property type="term" value="F:heme binding"/>
    <property type="evidence" value="ECO:0007669"/>
    <property type="project" value="UniProtKB-UniRule"/>
</dbReference>
<dbReference type="AlphaFoldDB" id="A0AAD6GRK0"/>